<dbReference type="AlphaFoldDB" id="Q6H4M1"/>
<evidence type="ECO:0000313" key="1">
    <source>
        <dbReference type="EMBL" id="BAD26328.1"/>
    </source>
</evidence>
<organism evidence="1 2">
    <name type="scientific">Oryza sativa subsp. japonica</name>
    <name type="common">Rice</name>
    <dbReference type="NCBI Taxonomy" id="39947"/>
    <lineage>
        <taxon>Eukaryota</taxon>
        <taxon>Viridiplantae</taxon>
        <taxon>Streptophyta</taxon>
        <taxon>Embryophyta</taxon>
        <taxon>Tracheophyta</taxon>
        <taxon>Spermatophyta</taxon>
        <taxon>Magnoliopsida</taxon>
        <taxon>Liliopsida</taxon>
        <taxon>Poales</taxon>
        <taxon>Poaceae</taxon>
        <taxon>BOP clade</taxon>
        <taxon>Oryzoideae</taxon>
        <taxon>Oryzeae</taxon>
        <taxon>Oryzinae</taxon>
        <taxon>Oryza</taxon>
        <taxon>Oryza sativa</taxon>
    </lineage>
</organism>
<proteinExistence type="predicted"/>
<protein>
    <submittedName>
        <fullName evidence="1">Uncharacterized protein</fullName>
    </submittedName>
</protein>
<reference evidence="2" key="1">
    <citation type="journal article" date="2005" name="Nature">
        <title>The map-based sequence of the rice genome.</title>
        <authorList>
            <consortium name="International rice genome sequencing project (IRGSP)"/>
            <person name="Matsumoto T."/>
            <person name="Wu J."/>
            <person name="Kanamori H."/>
            <person name="Katayose Y."/>
            <person name="Fujisawa M."/>
            <person name="Namiki N."/>
            <person name="Mizuno H."/>
            <person name="Yamamoto K."/>
            <person name="Antonio B.A."/>
            <person name="Baba T."/>
            <person name="Sakata K."/>
            <person name="Nagamura Y."/>
            <person name="Aoki H."/>
            <person name="Arikawa K."/>
            <person name="Arita K."/>
            <person name="Bito T."/>
            <person name="Chiden Y."/>
            <person name="Fujitsuka N."/>
            <person name="Fukunaka R."/>
            <person name="Hamada M."/>
            <person name="Harada C."/>
            <person name="Hayashi A."/>
            <person name="Hijishita S."/>
            <person name="Honda M."/>
            <person name="Hosokawa S."/>
            <person name="Ichikawa Y."/>
            <person name="Idonuma A."/>
            <person name="Iijima M."/>
            <person name="Ikeda M."/>
            <person name="Ikeno M."/>
            <person name="Ito K."/>
            <person name="Ito S."/>
            <person name="Ito T."/>
            <person name="Ito Y."/>
            <person name="Ito Y."/>
            <person name="Iwabuchi A."/>
            <person name="Kamiya K."/>
            <person name="Karasawa W."/>
            <person name="Kurita K."/>
            <person name="Katagiri S."/>
            <person name="Kikuta A."/>
            <person name="Kobayashi H."/>
            <person name="Kobayashi N."/>
            <person name="Machita K."/>
            <person name="Maehara T."/>
            <person name="Masukawa M."/>
            <person name="Mizubayashi T."/>
            <person name="Mukai Y."/>
            <person name="Nagasaki H."/>
            <person name="Nagata Y."/>
            <person name="Naito S."/>
            <person name="Nakashima M."/>
            <person name="Nakama Y."/>
            <person name="Nakamichi Y."/>
            <person name="Nakamura M."/>
            <person name="Meguro A."/>
            <person name="Negishi M."/>
            <person name="Ohta I."/>
            <person name="Ohta T."/>
            <person name="Okamoto M."/>
            <person name="Ono N."/>
            <person name="Saji S."/>
            <person name="Sakaguchi M."/>
            <person name="Sakai K."/>
            <person name="Shibata M."/>
            <person name="Shimokawa T."/>
            <person name="Song J."/>
            <person name="Takazaki Y."/>
            <person name="Terasawa K."/>
            <person name="Tsugane M."/>
            <person name="Tsuji K."/>
            <person name="Ueda S."/>
            <person name="Waki K."/>
            <person name="Yamagata H."/>
            <person name="Yamamoto M."/>
            <person name="Yamamoto S."/>
            <person name="Yamane H."/>
            <person name="Yoshiki S."/>
            <person name="Yoshihara R."/>
            <person name="Yukawa K."/>
            <person name="Zhong H."/>
            <person name="Yano M."/>
            <person name="Yuan Q."/>
            <person name="Ouyang S."/>
            <person name="Liu J."/>
            <person name="Jones K.M."/>
            <person name="Gansberger K."/>
            <person name="Moffat K."/>
            <person name="Hill J."/>
            <person name="Bera J."/>
            <person name="Fadrosh D."/>
            <person name="Jin S."/>
            <person name="Johri S."/>
            <person name="Kim M."/>
            <person name="Overton L."/>
            <person name="Reardon M."/>
            <person name="Tsitrin T."/>
            <person name="Vuong H."/>
            <person name="Weaver B."/>
            <person name="Ciecko A."/>
            <person name="Tallon L."/>
            <person name="Jackson J."/>
            <person name="Pai G."/>
            <person name="Aken S.V."/>
            <person name="Utterback T."/>
            <person name="Reidmuller S."/>
            <person name="Feldblyum T."/>
            <person name="Hsiao J."/>
            <person name="Zismann V."/>
            <person name="Iobst S."/>
            <person name="de Vazeille A.R."/>
            <person name="Buell C.R."/>
            <person name="Ying K."/>
            <person name="Li Y."/>
            <person name="Lu T."/>
            <person name="Huang Y."/>
            <person name="Zhao Q."/>
            <person name="Feng Q."/>
            <person name="Zhang L."/>
            <person name="Zhu J."/>
            <person name="Weng Q."/>
            <person name="Mu J."/>
            <person name="Lu Y."/>
            <person name="Fan D."/>
            <person name="Liu Y."/>
            <person name="Guan J."/>
            <person name="Zhang Y."/>
            <person name="Yu S."/>
            <person name="Liu X."/>
            <person name="Zhang Y."/>
            <person name="Hong G."/>
            <person name="Han B."/>
            <person name="Choisne N."/>
            <person name="Demange N."/>
            <person name="Orjeda G."/>
            <person name="Samain S."/>
            <person name="Cattolico L."/>
            <person name="Pelletier E."/>
            <person name="Couloux A."/>
            <person name="Segurens B."/>
            <person name="Wincker P."/>
            <person name="D'Hont A."/>
            <person name="Scarpelli C."/>
            <person name="Weissenbach J."/>
            <person name="Salanoubat M."/>
            <person name="Quetier F."/>
            <person name="Yu Y."/>
            <person name="Kim H.R."/>
            <person name="Rambo T."/>
            <person name="Currie J."/>
            <person name="Collura K."/>
            <person name="Luo M."/>
            <person name="Yang T."/>
            <person name="Ammiraju J.S.S."/>
            <person name="Engler F."/>
            <person name="Soderlund C."/>
            <person name="Wing R.A."/>
            <person name="Palmer L.E."/>
            <person name="de la Bastide M."/>
            <person name="Spiegel L."/>
            <person name="Nascimento L."/>
            <person name="Zutavern T."/>
            <person name="O'Shaughnessy A."/>
            <person name="Dike S."/>
            <person name="Dedhia N."/>
            <person name="Preston R."/>
            <person name="Balija V."/>
            <person name="McCombie W.R."/>
            <person name="Chow T."/>
            <person name="Chen H."/>
            <person name="Chung M."/>
            <person name="Chen C."/>
            <person name="Shaw J."/>
            <person name="Wu H."/>
            <person name="Hsiao K."/>
            <person name="Chao Y."/>
            <person name="Chu M."/>
            <person name="Cheng C."/>
            <person name="Hour A."/>
            <person name="Lee P."/>
            <person name="Lin S."/>
            <person name="Lin Y."/>
            <person name="Liou J."/>
            <person name="Liu S."/>
            <person name="Hsing Y."/>
            <person name="Raghuvanshi S."/>
            <person name="Mohanty A."/>
            <person name="Bharti A.K."/>
            <person name="Gaur A."/>
            <person name="Gupta V."/>
            <person name="Kumar D."/>
            <person name="Ravi V."/>
            <person name="Vij S."/>
            <person name="Kapur A."/>
            <person name="Khurana P."/>
            <person name="Khurana P."/>
            <person name="Khurana J.P."/>
            <person name="Tyagi A.K."/>
            <person name="Gaikwad K."/>
            <person name="Singh A."/>
            <person name="Dalal V."/>
            <person name="Srivastava S."/>
            <person name="Dixit A."/>
            <person name="Pal A.K."/>
            <person name="Ghazi I.A."/>
            <person name="Yadav M."/>
            <person name="Pandit A."/>
            <person name="Bhargava A."/>
            <person name="Sureshbabu K."/>
            <person name="Batra K."/>
            <person name="Sharma T.R."/>
            <person name="Mohapatra T."/>
            <person name="Singh N.K."/>
            <person name="Messing J."/>
            <person name="Nelson A.B."/>
            <person name="Fuks G."/>
            <person name="Kavchok S."/>
            <person name="Keizer G."/>
            <person name="Linton E."/>
            <person name="Llaca V."/>
            <person name="Song R."/>
            <person name="Tanyolac B."/>
            <person name="Young S."/>
            <person name="Ho-Il K."/>
            <person name="Hahn J.H."/>
            <person name="Sangsakoo G."/>
            <person name="Vanavichit A."/>
            <person name="de Mattos Luiz.A.T."/>
            <person name="Zimmer P.D."/>
            <person name="Malone G."/>
            <person name="Dellagostin O."/>
            <person name="de Oliveira A.C."/>
            <person name="Bevan M."/>
            <person name="Bancroft I."/>
            <person name="Minx P."/>
            <person name="Cordum H."/>
            <person name="Wilson R."/>
            <person name="Cheng Z."/>
            <person name="Jin W."/>
            <person name="Jiang J."/>
            <person name="Leong S.A."/>
            <person name="Iwama H."/>
            <person name="Gojobori T."/>
            <person name="Itoh T."/>
            <person name="Niimura Y."/>
            <person name="Fujii Y."/>
            <person name="Habara T."/>
            <person name="Sakai H."/>
            <person name="Sato Y."/>
            <person name="Wilson G."/>
            <person name="Kumar K."/>
            <person name="McCouch S."/>
            <person name="Juretic N."/>
            <person name="Hoen D."/>
            <person name="Wright S."/>
            <person name="Bruskiewich R."/>
            <person name="Bureau T."/>
            <person name="Miyao A."/>
            <person name="Hirochika H."/>
            <person name="Nishikawa T."/>
            <person name="Kadowaki K."/>
            <person name="Sugiura M."/>
            <person name="Burr B."/>
            <person name="Sasaki T."/>
        </authorList>
    </citation>
    <scope>NUCLEOTIDE SEQUENCE [LARGE SCALE GENOMIC DNA]</scope>
    <source>
        <strain evidence="2">cv. Nipponbare</strain>
    </source>
</reference>
<sequence length="95" mass="10295">MAIKGVHFTLKAHNSSAVQLTLIFGLLSSRVRIWEDIEGKLRNEYLKVQSSLQGSYEGLPELSALSPLESRRSAGVSALSPSCSLADASFIKFIA</sequence>
<dbReference type="EMBL" id="AP005845">
    <property type="protein sequence ID" value="BAD26328.1"/>
    <property type="molecule type" value="Genomic_DNA"/>
</dbReference>
<gene>
    <name evidence="1" type="primary">P0461D06.16</name>
</gene>
<name>Q6H4M1_ORYSJ</name>
<dbReference type="Proteomes" id="UP000000763">
    <property type="component" value="Chromosome 2"/>
</dbReference>
<reference evidence="2" key="2">
    <citation type="journal article" date="2008" name="Nucleic Acids Res.">
        <title>The rice annotation project database (RAP-DB): 2008 update.</title>
        <authorList>
            <consortium name="The rice annotation project (RAP)"/>
        </authorList>
    </citation>
    <scope>GENOME REANNOTATION</scope>
    <source>
        <strain evidence="2">cv. Nipponbare</strain>
    </source>
</reference>
<evidence type="ECO:0000313" key="2">
    <source>
        <dbReference type="Proteomes" id="UP000000763"/>
    </source>
</evidence>
<accession>Q6H4M1</accession>